<evidence type="ECO:0000313" key="8">
    <source>
        <dbReference type="Proteomes" id="UP000266673"/>
    </source>
</evidence>
<sequence>MTEKITSIPIEELSDMKLDPTEERILKDQISVTERKISYFTLYRFATKLDWIIMFIGLVFSMAAGSTLPTIALLLGLMIDSFTNVKIHTVSTDEFSEKVNFVSLELVYVAIGMFVASYIATATWVYTGERIARQIREQYLRAILRQNIAYFDKHGSGDVTTRITSDIHLIQDGISEKVALTFQYGYVMNNLVMHGVSKARDLNMNPTGLFNIPIQ</sequence>
<evidence type="ECO:0000313" key="7">
    <source>
        <dbReference type="EMBL" id="RIB08975.1"/>
    </source>
</evidence>
<dbReference type="AlphaFoldDB" id="A0A397UF98"/>
<feature type="transmembrane region" description="Helical" evidence="5">
    <location>
        <begin position="51"/>
        <end position="79"/>
    </location>
</feature>
<evidence type="ECO:0000256" key="2">
    <source>
        <dbReference type="ARBA" id="ARBA00022692"/>
    </source>
</evidence>
<dbReference type="Gene3D" id="1.20.1560.10">
    <property type="entry name" value="ABC transporter type 1, transmembrane domain"/>
    <property type="match status" value="1"/>
</dbReference>
<feature type="domain" description="ABC transmembrane type-1" evidence="6">
    <location>
        <begin position="55"/>
        <end position="182"/>
    </location>
</feature>
<comment type="caution">
    <text evidence="7">The sequence shown here is derived from an EMBL/GenBank/DDBJ whole genome shotgun (WGS) entry which is preliminary data.</text>
</comment>
<dbReference type="Pfam" id="PF00664">
    <property type="entry name" value="ABC_membrane"/>
    <property type="match status" value="1"/>
</dbReference>
<proteinExistence type="predicted"/>
<dbReference type="OrthoDB" id="2414416at2759"/>
<dbReference type="EMBL" id="QKWP01001433">
    <property type="protein sequence ID" value="RIB08975.1"/>
    <property type="molecule type" value="Genomic_DNA"/>
</dbReference>
<name>A0A397UF98_9GLOM</name>
<comment type="subcellular location">
    <subcellularLocation>
        <location evidence="1">Membrane</location>
        <topology evidence="1">Multi-pass membrane protein</topology>
    </subcellularLocation>
</comment>
<keyword evidence="8" id="KW-1185">Reference proteome</keyword>
<gene>
    <name evidence="7" type="ORF">C2G38_2146788</name>
</gene>
<evidence type="ECO:0000256" key="4">
    <source>
        <dbReference type="ARBA" id="ARBA00023136"/>
    </source>
</evidence>
<evidence type="ECO:0000259" key="6">
    <source>
        <dbReference type="PROSITE" id="PS50929"/>
    </source>
</evidence>
<reference evidence="7 8" key="1">
    <citation type="submission" date="2018-06" db="EMBL/GenBank/DDBJ databases">
        <title>Comparative genomics reveals the genomic features of Rhizophagus irregularis, R. cerebriforme, R. diaphanum and Gigaspora rosea, and their symbiotic lifestyle signature.</title>
        <authorList>
            <person name="Morin E."/>
            <person name="San Clemente H."/>
            <person name="Chen E.C.H."/>
            <person name="De La Providencia I."/>
            <person name="Hainaut M."/>
            <person name="Kuo A."/>
            <person name="Kohler A."/>
            <person name="Murat C."/>
            <person name="Tang N."/>
            <person name="Roy S."/>
            <person name="Loubradou J."/>
            <person name="Henrissat B."/>
            <person name="Grigoriev I.V."/>
            <person name="Corradi N."/>
            <person name="Roux C."/>
            <person name="Martin F.M."/>
        </authorList>
    </citation>
    <scope>NUCLEOTIDE SEQUENCE [LARGE SCALE GENOMIC DNA]</scope>
    <source>
        <strain evidence="7 8">DAOM 194757</strain>
    </source>
</reference>
<keyword evidence="4 5" id="KW-0472">Membrane</keyword>
<organism evidence="7 8">
    <name type="scientific">Gigaspora rosea</name>
    <dbReference type="NCBI Taxonomy" id="44941"/>
    <lineage>
        <taxon>Eukaryota</taxon>
        <taxon>Fungi</taxon>
        <taxon>Fungi incertae sedis</taxon>
        <taxon>Mucoromycota</taxon>
        <taxon>Glomeromycotina</taxon>
        <taxon>Glomeromycetes</taxon>
        <taxon>Diversisporales</taxon>
        <taxon>Gigasporaceae</taxon>
        <taxon>Gigaspora</taxon>
    </lineage>
</organism>
<dbReference type="InterPro" id="IPR039421">
    <property type="entry name" value="Type_1_exporter"/>
</dbReference>
<dbReference type="SUPFAM" id="SSF90123">
    <property type="entry name" value="ABC transporter transmembrane region"/>
    <property type="match status" value="1"/>
</dbReference>
<dbReference type="GO" id="GO:0005886">
    <property type="term" value="C:plasma membrane"/>
    <property type="evidence" value="ECO:0007669"/>
    <property type="project" value="TreeGrafter"/>
</dbReference>
<evidence type="ECO:0000256" key="3">
    <source>
        <dbReference type="ARBA" id="ARBA00022989"/>
    </source>
</evidence>
<dbReference type="GO" id="GO:0140359">
    <property type="term" value="F:ABC-type transporter activity"/>
    <property type="evidence" value="ECO:0007669"/>
    <property type="project" value="InterPro"/>
</dbReference>
<protein>
    <submittedName>
        <fullName evidence="7">ABC transporter type 1, transmembrane domain-containing protein</fullName>
    </submittedName>
</protein>
<dbReference type="Proteomes" id="UP000266673">
    <property type="component" value="Unassembled WGS sequence"/>
</dbReference>
<feature type="transmembrane region" description="Helical" evidence="5">
    <location>
        <begin position="106"/>
        <end position="126"/>
    </location>
</feature>
<evidence type="ECO:0000256" key="1">
    <source>
        <dbReference type="ARBA" id="ARBA00004141"/>
    </source>
</evidence>
<accession>A0A397UF98</accession>
<dbReference type="STRING" id="44941.A0A397UF98"/>
<dbReference type="CDD" id="cd18577">
    <property type="entry name" value="ABC_6TM_Pgp_ABCB1_D1_like"/>
    <property type="match status" value="1"/>
</dbReference>
<dbReference type="PANTHER" id="PTHR24222">
    <property type="entry name" value="ABC TRANSPORTER B FAMILY"/>
    <property type="match status" value="1"/>
</dbReference>
<dbReference type="PROSITE" id="PS50929">
    <property type="entry name" value="ABC_TM1F"/>
    <property type="match status" value="1"/>
</dbReference>
<dbReference type="InterPro" id="IPR036640">
    <property type="entry name" value="ABC1_TM_sf"/>
</dbReference>
<evidence type="ECO:0000256" key="5">
    <source>
        <dbReference type="SAM" id="Phobius"/>
    </source>
</evidence>
<keyword evidence="3 5" id="KW-1133">Transmembrane helix</keyword>
<dbReference type="InterPro" id="IPR011527">
    <property type="entry name" value="ABC1_TM_dom"/>
</dbReference>
<keyword evidence="2 5" id="KW-0812">Transmembrane</keyword>
<dbReference type="GO" id="GO:0005524">
    <property type="term" value="F:ATP binding"/>
    <property type="evidence" value="ECO:0007669"/>
    <property type="project" value="InterPro"/>
</dbReference>
<dbReference type="PANTHER" id="PTHR24222:SF76">
    <property type="entry name" value="MYCOBACTIN IMPORT ATP-BINDING_PERMEASE PROTEIN IRTB"/>
    <property type="match status" value="1"/>
</dbReference>